<reference evidence="9" key="1">
    <citation type="journal article" date="2012" name="Science">
        <title>The Paleozoic origin of enzymatic lignin decomposition reconstructed from 31 fungal genomes.</title>
        <authorList>
            <person name="Floudas D."/>
            <person name="Binder M."/>
            <person name="Riley R."/>
            <person name="Barry K."/>
            <person name="Blanchette R.A."/>
            <person name="Henrissat B."/>
            <person name="Martinez A.T."/>
            <person name="Otillar R."/>
            <person name="Spatafora J.W."/>
            <person name="Yadav J.S."/>
            <person name="Aerts A."/>
            <person name="Benoit I."/>
            <person name="Boyd A."/>
            <person name="Carlson A."/>
            <person name="Copeland A."/>
            <person name="Coutinho P.M."/>
            <person name="de Vries R.P."/>
            <person name="Ferreira P."/>
            <person name="Findley K."/>
            <person name="Foster B."/>
            <person name="Gaskell J."/>
            <person name="Glotzer D."/>
            <person name="Gorecki P."/>
            <person name="Heitman J."/>
            <person name="Hesse C."/>
            <person name="Hori C."/>
            <person name="Igarashi K."/>
            <person name="Jurgens J.A."/>
            <person name="Kallen N."/>
            <person name="Kersten P."/>
            <person name="Kohler A."/>
            <person name="Kuees U."/>
            <person name="Kumar T.K.A."/>
            <person name="Kuo A."/>
            <person name="LaButti K."/>
            <person name="Larrondo L.F."/>
            <person name="Lindquist E."/>
            <person name="Ling A."/>
            <person name="Lombard V."/>
            <person name="Lucas S."/>
            <person name="Lundell T."/>
            <person name="Martin R."/>
            <person name="McLaughlin D.J."/>
            <person name="Morgenstern I."/>
            <person name="Morin E."/>
            <person name="Murat C."/>
            <person name="Nagy L.G."/>
            <person name="Nolan M."/>
            <person name="Ohm R.A."/>
            <person name="Patyshakuliyeva A."/>
            <person name="Rokas A."/>
            <person name="Ruiz-Duenas F.J."/>
            <person name="Sabat G."/>
            <person name="Salamov A."/>
            <person name="Samejima M."/>
            <person name="Schmutz J."/>
            <person name="Slot J.C."/>
            <person name="St John F."/>
            <person name="Stenlid J."/>
            <person name="Sun H."/>
            <person name="Sun S."/>
            <person name="Syed K."/>
            <person name="Tsang A."/>
            <person name="Wiebenga A."/>
            <person name="Young D."/>
            <person name="Pisabarro A."/>
            <person name="Eastwood D.C."/>
            <person name="Martin F."/>
            <person name="Cullen D."/>
            <person name="Grigoriev I.V."/>
            <person name="Hibbett D.S."/>
        </authorList>
    </citation>
    <scope>NUCLEOTIDE SEQUENCE [LARGE SCALE GENOMIC DNA]</scope>
    <source>
        <strain evidence="9">TFB10046</strain>
    </source>
</reference>
<dbReference type="PANTHER" id="PTHR24006:SF937">
    <property type="entry name" value="UBIQUITIN CARBOXYL-TERMINAL HYDROLASE"/>
    <property type="match status" value="1"/>
</dbReference>
<dbReference type="GO" id="GO:0004843">
    <property type="term" value="F:cysteine-type deubiquitinase activity"/>
    <property type="evidence" value="ECO:0007669"/>
    <property type="project" value="UniProtKB-UniRule"/>
</dbReference>
<dbReference type="InterPro" id="IPR013083">
    <property type="entry name" value="Znf_RING/FYVE/PHD"/>
</dbReference>
<dbReference type="Gene3D" id="3.30.40.10">
    <property type="entry name" value="Zinc/RING finger domain, C3HC4 (zinc finger)"/>
    <property type="match status" value="1"/>
</dbReference>
<dbReference type="Gene3D" id="3.90.70.10">
    <property type="entry name" value="Cysteine proteinases"/>
    <property type="match status" value="1"/>
</dbReference>
<keyword evidence="5" id="KW-0378">Hydrolase</keyword>
<evidence type="ECO:0000256" key="2">
    <source>
        <dbReference type="ARBA" id="ARBA00022771"/>
    </source>
</evidence>
<organism evidence="8 9">
    <name type="scientific">Auricularia subglabra (strain TFB-10046 / SS5)</name>
    <name type="common">White-rot fungus</name>
    <name type="synonym">Auricularia delicata (strain TFB10046)</name>
    <dbReference type="NCBI Taxonomy" id="717982"/>
    <lineage>
        <taxon>Eukaryota</taxon>
        <taxon>Fungi</taxon>
        <taxon>Dikarya</taxon>
        <taxon>Basidiomycota</taxon>
        <taxon>Agaricomycotina</taxon>
        <taxon>Agaricomycetes</taxon>
        <taxon>Auriculariales</taxon>
        <taxon>Auriculariaceae</taxon>
        <taxon>Auricularia</taxon>
    </lineage>
</organism>
<feature type="domain" description="UBP-type" evidence="7">
    <location>
        <begin position="8"/>
        <end position="134"/>
    </location>
</feature>
<keyword evidence="2 4" id="KW-0863">Zinc-finger</keyword>
<sequence>MPEPTLDTRCPHLAASIDAILPRFKSAVSWAARVAARPTNGPGEPPAKRRRIQHPSCAKCSLSCASPWVCLQCHASACWSHAGPHILAHLRESGHAFAVEAKTGSIWCSRCDTIVVSKKLEAEHSLLVLRAEEKRTRFHVDGKKTREAYVPWTPDPKDAEALRGVTNVPCRGRRGLLNLGNTCYLNCILQTFLNNPLLRNYYLADRHNSKACDRAACVSCELDKLFAEVYSGAQFAQPLGPTTMLHSTWLLSKDVSGYAQHDAHECLITLLNALHAHTRGSTSTSCNCVVHTIFAGQLQSEVRCARCSSHSRTLDPMLDLSLSLARDGTPPGQALTLEGCLKRYTRTERLDARDCPDCRHTAEATKRLSIRRLPPVLCVQLKRFEHKGADKGAAPQKIDAHVRFPAAINMLPYVSPKTGAKGAPGSGAVDTGPPSMYDYDLFAVVCHEGQIDNGHYTCFARSQDEWYRYDDDKVTHATLRDALSPHGHAYMLCYVKRRLEYRPVDLRPSYVRAREAEIEEEKKRERERERRNQRELEQQLLDLV</sequence>
<evidence type="ECO:0000259" key="6">
    <source>
        <dbReference type="PROSITE" id="PS50235"/>
    </source>
</evidence>
<dbReference type="Pfam" id="PF02148">
    <property type="entry name" value="zf-UBP"/>
    <property type="match status" value="1"/>
</dbReference>
<evidence type="ECO:0000256" key="5">
    <source>
        <dbReference type="RuleBase" id="RU366025"/>
    </source>
</evidence>
<dbReference type="eggNOG" id="KOG1867">
    <property type="taxonomic scope" value="Eukaryota"/>
</dbReference>
<dbReference type="InterPro" id="IPR018200">
    <property type="entry name" value="USP_CS"/>
</dbReference>
<evidence type="ECO:0000256" key="3">
    <source>
        <dbReference type="ARBA" id="ARBA00022833"/>
    </source>
</evidence>
<proteinExistence type="inferred from homology"/>
<dbReference type="EMBL" id="JH687793">
    <property type="protein sequence ID" value="EJD41399.1"/>
    <property type="molecule type" value="Genomic_DNA"/>
</dbReference>
<dbReference type="FunCoup" id="J0DDD1">
    <property type="interactions" value="40"/>
</dbReference>
<dbReference type="OMA" id="NVSCNCI"/>
<dbReference type="GO" id="GO:0006508">
    <property type="term" value="P:proteolysis"/>
    <property type="evidence" value="ECO:0007669"/>
    <property type="project" value="UniProtKB-KW"/>
</dbReference>
<keyword evidence="3" id="KW-0862">Zinc</keyword>
<dbReference type="SMART" id="SM00290">
    <property type="entry name" value="ZnF_UBP"/>
    <property type="match status" value="1"/>
</dbReference>
<gene>
    <name evidence="8" type="ORF">AURDEDRAFT_68816</name>
</gene>
<dbReference type="InterPro" id="IPR001607">
    <property type="entry name" value="Znf_UBP"/>
</dbReference>
<dbReference type="InterPro" id="IPR028889">
    <property type="entry name" value="USP"/>
</dbReference>
<accession>J0DDD1</accession>
<keyword evidence="5" id="KW-0788">Thiol protease</keyword>
<feature type="domain" description="USP" evidence="6">
    <location>
        <begin position="174"/>
        <end position="497"/>
    </location>
</feature>
<dbReference type="InterPro" id="IPR050164">
    <property type="entry name" value="Peptidase_C19"/>
</dbReference>
<evidence type="ECO:0000313" key="9">
    <source>
        <dbReference type="Proteomes" id="UP000006514"/>
    </source>
</evidence>
<evidence type="ECO:0000313" key="8">
    <source>
        <dbReference type="EMBL" id="EJD41399.1"/>
    </source>
</evidence>
<dbReference type="GO" id="GO:0005634">
    <property type="term" value="C:nucleus"/>
    <property type="evidence" value="ECO:0007669"/>
    <property type="project" value="TreeGrafter"/>
</dbReference>
<dbReference type="AlphaFoldDB" id="J0DDD1"/>
<dbReference type="PROSITE" id="PS50271">
    <property type="entry name" value="ZF_UBP"/>
    <property type="match status" value="1"/>
</dbReference>
<protein>
    <recommendedName>
        <fullName evidence="5">Ubiquitin carboxyl-terminal hydrolase</fullName>
        <ecNumber evidence="5">3.4.19.12</ecNumber>
    </recommendedName>
</protein>
<dbReference type="GO" id="GO:0005829">
    <property type="term" value="C:cytosol"/>
    <property type="evidence" value="ECO:0007669"/>
    <property type="project" value="TreeGrafter"/>
</dbReference>
<dbReference type="PROSITE" id="PS00973">
    <property type="entry name" value="USP_2"/>
    <property type="match status" value="1"/>
</dbReference>
<dbReference type="SUPFAM" id="SSF54001">
    <property type="entry name" value="Cysteine proteinases"/>
    <property type="match status" value="1"/>
</dbReference>
<dbReference type="InParanoid" id="J0DDD1"/>
<evidence type="ECO:0000256" key="4">
    <source>
        <dbReference type="PROSITE-ProRule" id="PRU00502"/>
    </source>
</evidence>
<keyword evidence="1" id="KW-0479">Metal-binding</keyword>
<dbReference type="InterPro" id="IPR001394">
    <property type="entry name" value="Peptidase_C19_UCH"/>
</dbReference>
<evidence type="ECO:0000259" key="7">
    <source>
        <dbReference type="PROSITE" id="PS50271"/>
    </source>
</evidence>
<keyword evidence="5" id="KW-0833">Ubl conjugation pathway</keyword>
<comment type="catalytic activity">
    <reaction evidence="5">
        <text>Thiol-dependent hydrolysis of ester, thioester, amide, peptide and isopeptide bonds formed by the C-terminal Gly of ubiquitin (a 76-residue protein attached to proteins as an intracellular targeting signal).</text>
        <dbReference type="EC" id="3.4.19.12"/>
    </reaction>
</comment>
<name>J0DDD1_AURST</name>
<dbReference type="EC" id="3.4.19.12" evidence="5"/>
<dbReference type="Pfam" id="PF00443">
    <property type="entry name" value="UCH"/>
    <property type="match status" value="1"/>
</dbReference>
<dbReference type="SUPFAM" id="SSF57850">
    <property type="entry name" value="RING/U-box"/>
    <property type="match status" value="1"/>
</dbReference>
<dbReference type="KEGG" id="adl:AURDEDRAFT_68816"/>
<dbReference type="Proteomes" id="UP000006514">
    <property type="component" value="Unassembled WGS sequence"/>
</dbReference>
<dbReference type="GO" id="GO:0008270">
    <property type="term" value="F:zinc ion binding"/>
    <property type="evidence" value="ECO:0007669"/>
    <property type="project" value="UniProtKB-KW"/>
</dbReference>
<dbReference type="PANTHER" id="PTHR24006">
    <property type="entry name" value="UBIQUITIN CARBOXYL-TERMINAL HYDROLASE"/>
    <property type="match status" value="1"/>
</dbReference>
<comment type="similarity">
    <text evidence="5">Belongs to the peptidase C19 family.</text>
</comment>
<keyword evidence="5" id="KW-0645">Protease</keyword>
<dbReference type="PROSITE" id="PS50235">
    <property type="entry name" value="USP_3"/>
    <property type="match status" value="1"/>
</dbReference>
<dbReference type="OrthoDB" id="289038at2759"/>
<dbReference type="GO" id="GO:0016579">
    <property type="term" value="P:protein deubiquitination"/>
    <property type="evidence" value="ECO:0007669"/>
    <property type="project" value="InterPro"/>
</dbReference>
<dbReference type="PROSITE" id="PS00972">
    <property type="entry name" value="USP_1"/>
    <property type="match status" value="1"/>
</dbReference>
<dbReference type="InterPro" id="IPR038765">
    <property type="entry name" value="Papain-like_cys_pep_sf"/>
</dbReference>
<keyword evidence="9" id="KW-1185">Reference proteome</keyword>
<evidence type="ECO:0000256" key="1">
    <source>
        <dbReference type="ARBA" id="ARBA00022723"/>
    </source>
</evidence>